<dbReference type="AlphaFoldDB" id="A0A3Q1G5U0"/>
<evidence type="ECO:0000313" key="11">
    <source>
        <dbReference type="Ensembl" id="ENSAPOP00000024284.1"/>
    </source>
</evidence>
<evidence type="ECO:0000256" key="3">
    <source>
        <dbReference type="ARBA" id="ARBA00011738"/>
    </source>
</evidence>
<evidence type="ECO:0000259" key="9">
    <source>
        <dbReference type="Pfam" id="PF02225"/>
    </source>
</evidence>
<sequence>MIKKAVIGVLCAGIALGIGIVIGHFGISSGPSWLKDVAKDVDESFIERFMAEVNTIQIQENLRELTDVPHMATTAGDEKTVQTMLRRWLDDDDGLDDAWREEYNVYLSFPDANNPNKVTVVDAANVVKHSIREKEKPYTDDQRDPDVVQPYAAYSPAGHVKGKLVYANQGKPSDYEELSKKVNLTGTIAITRYGGAGRGAKAINAAPYGVAGVLVYTDPQDINDGFMSDTNETYPHSWYLPPSGVERGSFNRDFGDLLTPYLAAKEETYRIPPENIVGIPPIPIQPIGFEDAYVLICALDGDAAPFAWQGAFNCTYNLGGPGFKPTSAFSNSDVKMDIYNQEVIKNSANVMGIIRGSVEPDRYVIYGNHRDSWVHGAIDPSSGTSVMLEITRVLGRMVKQGIWRPRRSIIFGSWGAEEFGLIGSAEYTEVISCSSFSLTLHGCSYTLEKQMFRLNKTY</sequence>
<dbReference type="GO" id="GO:0005886">
    <property type="term" value="C:plasma membrane"/>
    <property type="evidence" value="ECO:0007669"/>
    <property type="project" value="UniProtKB-SubCell"/>
</dbReference>
<dbReference type="Ensembl" id="ENSAPOT00000009133.1">
    <property type="protein sequence ID" value="ENSAPOP00000024284.1"/>
    <property type="gene ID" value="ENSAPOG00000006640.1"/>
</dbReference>
<dbReference type="Pfam" id="PF04389">
    <property type="entry name" value="Peptidase_M28"/>
    <property type="match status" value="1"/>
</dbReference>
<evidence type="ECO:0000256" key="6">
    <source>
        <dbReference type="ARBA" id="ARBA00022968"/>
    </source>
</evidence>
<evidence type="ECO:0000256" key="7">
    <source>
        <dbReference type="ARBA" id="ARBA00022989"/>
    </source>
</evidence>
<dbReference type="SUPFAM" id="SSF53187">
    <property type="entry name" value="Zn-dependent exopeptidases"/>
    <property type="match status" value="1"/>
</dbReference>
<keyword evidence="6" id="KW-0735">Signal-anchor</keyword>
<evidence type="ECO:0000256" key="5">
    <source>
        <dbReference type="ARBA" id="ARBA00022692"/>
    </source>
</evidence>
<dbReference type="SUPFAM" id="SSF52025">
    <property type="entry name" value="PA domain"/>
    <property type="match status" value="1"/>
</dbReference>
<dbReference type="STRING" id="80966.ENSAPOP00000024284"/>
<keyword evidence="5" id="KW-0812">Transmembrane</keyword>
<comment type="subcellular location">
    <subcellularLocation>
        <location evidence="1">Cell membrane</location>
        <topology evidence="1">Single-pass type II membrane protein</topology>
    </subcellularLocation>
</comment>
<comment type="subunit">
    <text evidence="3">Homodimer.</text>
</comment>
<dbReference type="Pfam" id="PF02225">
    <property type="entry name" value="PA"/>
    <property type="match status" value="1"/>
</dbReference>
<evidence type="ECO:0000259" key="10">
    <source>
        <dbReference type="Pfam" id="PF04389"/>
    </source>
</evidence>
<evidence type="ECO:0000256" key="1">
    <source>
        <dbReference type="ARBA" id="ARBA00004401"/>
    </source>
</evidence>
<name>A0A3Q1G5U0_9TELE</name>
<feature type="domain" description="Peptidase M28" evidence="10">
    <location>
        <begin position="349"/>
        <end position="428"/>
    </location>
</feature>
<evidence type="ECO:0000313" key="12">
    <source>
        <dbReference type="Proteomes" id="UP000257200"/>
    </source>
</evidence>
<dbReference type="FunFam" id="3.50.30.30:FF:000021">
    <property type="entry name" value="N-acetylated alpha-linked acidic dipeptidase-like 1"/>
    <property type="match status" value="1"/>
</dbReference>
<feature type="domain" description="PA" evidence="9">
    <location>
        <begin position="160"/>
        <end position="249"/>
    </location>
</feature>
<dbReference type="GO" id="GO:0004180">
    <property type="term" value="F:carboxypeptidase activity"/>
    <property type="evidence" value="ECO:0007669"/>
    <property type="project" value="TreeGrafter"/>
</dbReference>
<keyword evidence="12" id="KW-1185">Reference proteome</keyword>
<dbReference type="PANTHER" id="PTHR10404">
    <property type="entry name" value="N-ACETYLATED-ALPHA-LINKED ACIDIC DIPEPTIDASE"/>
    <property type="match status" value="1"/>
</dbReference>
<dbReference type="InterPro" id="IPR007484">
    <property type="entry name" value="Peptidase_M28"/>
</dbReference>
<dbReference type="InterPro" id="IPR003137">
    <property type="entry name" value="PA_domain"/>
</dbReference>
<proteinExistence type="inferred from homology"/>
<keyword evidence="7" id="KW-1133">Transmembrane helix</keyword>
<dbReference type="InParanoid" id="A0A3Q1G5U0"/>
<dbReference type="Proteomes" id="UP000257200">
    <property type="component" value="Unplaced"/>
</dbReference>
<protein>
    <submittedName>
        <fullName evidence="11">N-acetylated alpha-linked acidic dipeptidase like 1</fullName>
    </submittedName>
</protein>
<dbReference type="CDD" id="cd02121">
    <property type="entry name" value="PA_GCPII_like"/>
    <property type="match status" value="1"/>
</dbReference>
<dbReference type="GeneTree" id="ENSGT01030000234598"/>
<evidence type="ECO:0000256" key="4">
    <source>
        <dbReference type="ARBA" id="ARBA00022475"/>
    </source>
</evidence>
<reference evidence="11" key="2">
    <citation type="submission" date="2025-09" db="UniProtKB">
        <authorList>
            <consortium name="Ensembl"/>
        </authorList>
    </citation>
    <scope>IDENTIFICATION</scope>
</reference>
<dbReference type="FunFam" id="3.40.630.10:FF:000101">
    <property type="entry name" value="N-acetylated alpha-linked acidic dipeptidase like 1"/>
    <property type="match status" value="1"/>
</dbReference>
<evidence type="ECO:0000256" key="8">
    <source>
        <dbReference type="ARBA" id="ARBA00023136"/>
    </source>
</evidence>
<reference evidence="11" key="1">
    <citation type="submission" date="2025-08" db="UniProtKB">
        <authorList>
            <consortium name="Ensembl"/>
        </authorList>
    </citation>
    <scope>IDENTIFICATION</scope>
</reference>
<keyword evidence="4" id="KW-1003">Cell membrane</keyword>
<accession>A0A3Q1G5U0</accession>
<dbReference type="Gene3D" id="3.40.630.10">
    <property type="entry name" value="Zn peptidases"/>
    <property type="match status" value="2"/>
</dbReference>
<keyword evidence="8" id="KW-0472">Membrane</keyword>
<dbReference type="PANTHER" id="PTHR10404:SF50">
    <property type="entry name" value="AMINOPEPTIDASE NAALADL1"/>
    <property type="match status" value="1"/>
</dbReference>
<comment type="similarity">
    <text evidence="2">Belongs to the peptidase M28 family. M28B subfamily.</text>
</comment>
<dbReference type="InterPro" id="IPR039373">
    <property type="entry name" value="Peptidase_M28B"/>
</dbReference>
<evidence type="ECO:0000256" key="2">
    <source>
        <dbReference type="ARBA" id="ARBA00005634"/>
    </source>
</evidence>
<dbReference type="Gene3D" id="3.50.30.30">
    <property type="match status" value="1"/>
</dbReference>
<organism evidence="11 12">
    <name type="scientific">Acanthochromis polyacanthus</name>
    <name type="common">spiny chromis</name>
    <dbReference type="NCBI Taxonomy" id="80966"/>
    <lineage>
        <taxon>Eukaryota</taxon>
        <taxon>Metazoa</taxon>
        <taxon>Chordata</taxon>
        <taxon>Craniata</taxon>
        <taxon>Vertebrata</taxon>
        <taxon>Euteleostomi</taxon>
        <taxon>Actinopterygii</taxon>
        <taxon>Neopterygii</taxon>
        <taxon>Teleostei</taxon>
        <taxon>Neoteleostei</taxon>
        <taxon>Acanthomorphata</taxon>
        <taxon>Ovalentaria</taxon>
        <taxon>Pomacentridae</taxon>
        <taxon>Acanthochromis</taxon>
    </lineage>
</organism>
<dbReference type="InterPro" id="IPR046450">
    <property type="entry name" value="PA_dom_sf"/>
</dbReference>